<accession>A0AAD8HMZ1</accession>
<dbReference type="Gene3D" id="3.40.1340.10">
    <property type="entry name" value="RNA polymerase, Rpb5, N-terminal domain"/>
    <property type="match status" value="1"/>
</dbReference>
<dbReference type="Gene3D" id="3.90.940.20">
    <property type="entry name" value="RPB5-like RNA polymerase subunit"/>
    <property type="match status" value="1"/>
</dbReference>
<organism evidence="6 7">
    <name type="scientific">Heracleum sosnowskyi</name>
    <dbReference type="NCBI Taxonomy" id="360622"/>
    <lineage>
        <taxon>Eukaryota</taxon>
        <taxon>Viridiplantae</taxon>
        <taxon>Streptophyta</taxon>
        <taxon>Embryophyta</taxon>
        <taxon>Tracheophyta</taxon>
        <taxon>Spermatophyta</taxon>
        <taxon>Magnoliopsida</taxon>
        <taxon>eudicotyledons</taxon>
        <taxon>Gunneridae</taxon>
        <taxon>Pentapetalae</taxon>
        <taxon>asterids</taxon>
        <taxon>campanulids</taxon>
        <taxon>Apiales</taxon>
        <taxon>Apiaceae</taxon>
        <taxon>Apioideae</taxon>
        <taxon>apioid superclade</taxon>
        <taxon>Tordylieae</taxon>
        <taxon>Tordyliinae</taxon>
        <taxon>Heracleum</taxon>
    </lineage>
</organism>
<evidence type="ECO:0000256" key="1">
    <source>
        <dbReference type="ARBA" id="ARBA00004123"/>
    </source>
</evidence>
<keyword evidence="7" id="KW-1185">Reference proteome</keyword>
<dbReference type="InterPro" id="IPR014381">
    <property type="entry name" value="Arch_Rpo5/euc_Rpb5"/>
</dbReference>
<dbReference type="Proteomes" id="UP001237642">
    <property type="component" value="Unassembled WGS sequence"/>
</dbReference>
<comment type="similarity">
    <text evidence="3">Belongs to the archaeal Rpo5/eukaryotic RPB5 RNA polymerase subunit family.</text>
</comment>
<evidence type="ECO:0000259" key="4">
    <source>
        <dbReference type="Pfam" id="PF01191"/>
    </source>
</evidence>
<evidence type="ECO:0000313" key="7">
    <source>
        <dbReference type="Proteomes" id="UP001237642"/>
    </source>
</evidence>
<sequence length="222" mass="25775">MEMQTEQATQKTCMSSLIDQGSLESHRYYLSRRTVIEMLRDRGYSVPDSEIDLSLDQFRTIYGQSPDTSRLRISASHESDPSDKILVVFCDQGIVKVSQVRSIAGQITNKDSLNRLIVVIQDRITDQAMKTWDLFSFKVEIFQITDLLVNITKHELNPRHRVLTNEEKQKLLEKYSVDEKQLPRITVKDALVRYFALEKGQVLEITYNSGITETYVTYRCVW</sequence>
<dbReference type="InterPro" id="IPR005571">
    <property type="entry name" value="RNA_pol_Rpb5_N"/>
</dbReference>
<proteinExistence type="inferred from homology"/>
<protein>
    <submittedName>
        <fullName evidence="6">DNA-directed RNA polymerase, RPB5 subunit</fullName>
    </submittedName>
</protein>
<evidence type="ECO:0000256" key="3">
    <source>
        <dbReference type="ARBA" id="ARBA00025765"/>
    </source>
</evidence>
<dbReference type="SUPFAM" id="SSF55287">
    <property type="entry name" value="RPB5-like RNA polymerase subunit"/>
    <property type="match status" value="1"/>
</dbReference>
<dbReference type="PANTHER" id="PTHR10535">
    <property type="entry name" value="DNA-DIRECTED RNA POLYMERASES I, II, AND III SUBUNIT RPABC1"/>
    <property type="match status" value="1"/>
</dbReference>
<dbReference type="AlphaFoldDB" id="A0AAD8HMZ1"/>
<dbReference type="FunFam" id="3.90.940.20:FF:000001">
    <property type="entry name" value="DNA-directed RNA polymerases I, II, and III subunit RPABC1"/>
    <property type="match status" value="1"/>
</dbReference>
<dbReference type="PIRSF" id="PIRSF000747">
    <property type="entry name" value="RPB5"/>
    <property type="match status" value="1"/>
</dbReference>
<dbReference type="InterPro" id="IPR036710">
    <property type="entry name" value="RNA_pol_Rpb5_N_sf"/>
</dbReference>
<comment type="caution">
    <text evidence="6">The sequence shown here is derived from an EMBL/GenBank/DDBJ whole genome shotgun (WGS) entry which is preliminary data.</text>
</comment>
<dbReference type="Pfam" id="PF01191">
    <property type="entry name" value="RNA_pol_Rpb5_C"/>
    <property type="match status" value="1"/>
</dbReference>
<keyword evidence="6" id="KW-0804">Transcription</keyword>
<keyword evidence="6" id="KW-0240">DNA-directed RNA polymerase</keyword>
<dbReference type="GO" id="GO:0055029">
    <property type="term" value="C:nuclear DNA-directed RNA polymerase complex"/>
    <property type="evidence" value="ECO:0007669"/>
    <property type="project" value="UniProtKB-ARBA"/>
</dbReference>
<dbReference type="GO" id="GO:0006366">
    <property type="term" value="P:transcription by RNA polymerase II"/>
    <property type="evidence" value="ECO:0007669"/>
    <property type="project" value="TreeGrafter"/>
</dbReference>
<dbReference type="GO" id="GO:0006362">
    <property type="term" value="P:transcription elongation by RNA polymerase I"/>
    <property type="evidence" value="ECO:0007669"/>
    <property type="project" value="TreeGrafter"/>
</dbReference>
<evidence type="ECO:0000256" key="2">
    <source>
        <dbReference type="ARBA" id="ARBA00023242"/>
    </source>
</evidence>
<dbReference type="PANTHER" id="PTHR10535:SF2">
    <property type="entry name" value="DNA-DIRECTED RNA POLYMERASE V SUBUNIT 5A"/>
    <property type="match status" value="1"/>
</dbReference>
<dbReference type="InterPro" id="IPR000783">
    <property type="entry name" value="RNA_pol_subH/Rpb5_C"/>
</dbReference>
<dbReference type="GO" id="GO:0042797">
    <property type="term" value="P:tRNA transcription by RNA polymerase III"/>
    <property type="evidence" value="ECO:0007669"/>
    <property type="project" value="TreeGrafter"/>
</dbReference>
<reference evidence="6" key="2">
    <citation type="submission" date="2023-05" db="EMBL/GenBank/DDBJ databases">
        <authorList>
            <person name="Schelkunov M.I."/>
        </authorList>
    </citation>
    <scope>NUCLEOTIDE SEQUENCE</scope>
    <source>
        <strain evidence="6">Hsosn_3</strain>
        <tissue evidence="6">Leaf</tissue>
    </source>
</reference>
<feature type="domain" description="RNA polymerase subunit H/Rpb5 C-terminal" evidence="4">
    <location>
        <begin position="149"/>
        <end position="221"/>
    </location>
</feature>
<evidence type="ECO:0000313" key="6">
    <source>
        <dbReference type="EMBL" id="KAK1369147.1"/>
    </source>
</evidence>
<feature type="domain" description="RNA polymerase Rpb5 N-terminal" evidence="5">
    <location>
        <begin position="24"/>
        <end position="106"/>
    </location>
</feature>
<dbReference type="Pfam" id="PF03871">
    <property type="entry name" value="RNA_pol_Rpb5_N"/>
    <property type="match status" value="1"/>
</dbReference>
<dbReference type="InterPro" id="IPR035913">
    <property type="entry name" value="RPB5-like_sf"/>
</dbReference>
<dbReference type="GO" id="GO:0003899">
    <property type="term" value="F:DNA-directed RNA polymerase activity"/>
    <property type="evidence" value="ECO:0007669"/>
    <property type="project" value="InterPro"/>
</dbReference>
<keyword evidence="2" id="KW-0539">Nucleus</keyword>
<dbReference type="SUPFAM" id="SSF53036">
    <property type="entry name" value="Eukaryotic RPB5 N-terminal domain"/>
    <property type="match status" value="1"/>
</dbReference>
<dbReference type="GO" id="GO:0003677">
    <property type="term" value="F:DNA binding"/>
    <property type="evidence" value="ECO:0007669"/>
    <property type="project" value="InterPro"/>
</dbReference>
<reference evidence="6" key="1">
    <citation type="submission" date="2023-02" db="EMBL/GenBank/DDBJ databases">
        <title>Genome of toxic invasive species Heracleum sosnowskyi carries increased number of genes despite the absence of recent whole-genome duplications.</title>
        <authorList>
            <person name="Schelkunov M."/>
            <person name="Shtratnikova V."/>
            <person name="Makarenko M."/>
            <person name="Klepikova A."/>
            <person name="Omelchenko D."/>
            <person name="Novikova G."/>
            <person name="Obukhova E."/>
            <person name="Bogdanov V."/>
            <person name="Penin A."/>
            <person name="Logacheva M."/>
        </authorList>
    </citation>
    <scope>NUCLEOTIDE SEQUENCE</scope>
    <source>
        <strain evidence="6">Hsosn_3</strain>
        <tissue evidence="6">Leaf</tissue>
    </source>
</reference>
<comment type="subcellular location">
    <subcellularLocation>
        <location evidence="1">Nucleus</location>
    </subcellularLocation>
</comment>
<name>A0AAD8HMZ1_9APIA</name>
<dbReference type="EMBL" id="JAUIZM010000008">
    <property type="protein sequence ID" value="KAK1369147.1"/>
    <property type="molecule type" value="Genomic_DNA"/>
</dbReference>
<gene>
    <name evidence="6" type="ORF">POM88_035239</name>
</gene>
<evidence type="ECO:0000259" key="5">
    <source>
        <dbReference type="Pfam" id="PF03871"/>
    </source>
</evidence>